<feature type="compositionally biased region" description="Gly residues" evidence="1">
    <location>
        <begin position="208"/>
        <end position="231"/>
    </location>
</feature>
<dbReference type="Proteomes" id="UP001056610">
    <property type="component" value="Chromosome"/>
</dbReference>
<dbReference type="Pfam" id="PF05305">
    <property type="entry name" value="DUF732"/>
    <property type="match status" value="1"/>
</dbReference>
<protein>
    <submittedName>
        <fullName evidence="3">DUF732 domain-containing protein</fullName>
    </submittedName>
</protein>
<proteinExistence type="predicted"/>
<feature type="compositionally biased region" description="Pro residues" evidence="1">
    <location>
        <begin position="163"/>
        <end position="175"/>
    </location>
</feature>
<dbReference type="EMBL" id="CP097320">
    <property type="protein sequence ID" value="UQX09349.1"/>
    <property type="molecule type" value="Genomic_DNA"/>
</dbReference>
<dbReference type="RefSeq" id="WP_219068887.1">
    <property type="nucleotide sequence ID" value="NZ_CAJUXY010000044.1"/>
</dbReference>
<evidence type="ECO:0000313" key="4">
    <source>
        <dbReference type="Proteomes" id="UP001056610"/>
    </source>
</evidence>
<feature type="compositionally biased region" description="Pro residues" evidence="1">
    <location>
        <begin position="232"/>
        <end position="242"/>
    </location>
</feature>
<feature type="domain" description="DUF732" evidence="2">
    <location>
        <begin position="36"/>
        <end position="118"/>
    </location>
</feature>
<feature type="compositionally biased region" description="Pro residues" evidence="1">
    <location>
        <begin position="184"/>
        <end position="206"/>
    </location>
</feature>
<accession>A0ABY4QFT6</accession>
<gene>
    <name evidence="3" type="ORF">M5I08_12960</name>
</gene>
<reference evidence="3" key="1">
    <citation type="submission" date="2022-05" db="EMBL/GenBank/DDBJ databases">
        <title>A methanotrophic Mycobacterium dominates a cave microbial ecosystem.</title>
        <authorList>
            <person name="Van Spanning R.J.M."/>
            <person name="Guan Q."/>
            <person name="Melkonian C."/>
            <person name="Gallant J."/>
            <person name="Polerecky L."/>
            <person name="Flot J.-F."/>
            <person name="Brandt B.W."/>
            <person name="Braster M."/>
            <person name="Iturbe Espinoza P."/>
            <person name="Aerts J."/>
            <person name="Meima-Franke M."/>
            <person name="Piersma S.R."/>
            <person name="Bunduc C."/>
            <person name="Ummels R."/>
            <person name="Pain A."/>
            <person name="Fleming E.J."/>
            <person name="van der Wel N."/>
            <person name="Gherman V.D."/>
            <person name="Sarbu S.M."/>
            <person name="Bodelier P.L.E."/>
            <person name="Bitter W."/>
        </authorList>
    </citation>
    <scope>NUCLEOTIDE SEQUENCE</scope>
    <source>
        <strain evidence="3">Sulfur Cave</strain>
    </source>
</reference>
<organism evidence="3 4">
    <name type="scientific">Candidatus Mycobacterium methanotrophicum</name>
    <dbReference type="NCBI Taxonomy" id="2943498"/>
    <lineage>
        <taxon>Bacteria</taxon>
        <taxon>Bacillati</taxon>
        <taxon>Actinomycetota</taxon>
        <taxon>Actinomycetes</taxon>
        <taxon>Mycobacteriales</taxon>
        <taxon>Mycobacteriaceae</taxon>
        <taxon>Mycobacterium</taxon>
    </lineage>
</organism>
<evidence type="ECO:0000256" key="1">
    <source>
        <dbReference type="SAM" id="MobiDB-lite"/>
    </source>
</evidence>
<dbReference type="InterPro" id="IPR007969">
    <property type="entry name" value="DUF732"/>
</dbReference>
<evidence type="ECO:0000259" key="2">
    <source>
        <dbReference type="Pfam" id="PF05305"/>
    </source>
</evidence>
<sequence>MFTRISCHAGALVTAVVALTGVVAVRGDPATASPDQDNQFLALLGYKDIPAVENSASLITSANHVCSKLDAGMSVDELVDTMRNNAFNADPIARSYPPGRVAATIDRFISAAVEAYCPANQGKIASIMVARTTGSIEPTHSAGVVVRLASLIGTVPSGDMVLPDPPPVPALPPPVRQQVAPRPQQAPPRPQQPPPPPQQVSPPAAAPGPGGGAGGDGSGGGGTGGNGGGGPIEPPPAQPMPPGYVMLAP</sequence>
<feature type="region of interest" description="Disordered" evidence="1">
    <location>
        <begin position="160"/>
        <end position="249"/>
    </location>
</feature>
<name>A0ABY4QFT6_9MYCO</name>
<keyword evidence="4" id="KW-1185">Reference proteome</keyword>
<evidence type="ECO:0000313" key="3">
    <source>
        <dbReference type="EMBL" id="UQX09349.1"/>
    </source>
</evidence>